<accession>A0ABQ5BTN1</accession>
<dbReference type="InterPro" id="IPR056592">
    <property type="entry name" value="Beta-prop_At3g26010-like"/>
</dbReference>
<reference evidence="2" key="2">
    <citation type="submission" date="2022-01" db="EMBL/GenBank/DDBJ databases">
        <authorList>
            <person name="Yamashiro T."/>
            <person name="Shiraishi A."/>
            <person name="Satake H."/>
            <person name="Nakayama K."/>
        </authorList>
    </citation>
    <scope>NUCLEOTIDE SEQUENCE</scope>
</reference>
<dbReference type="Pfam" id="PF24750">
    <property type="entry name" value="b-prop_At3g26010-like"/>
    <property type="match status" value="1"/>
</dbReference>
<dbReference type="InterPro" id="IPR055290">
    <property type="entry name" value="At3g26010-like"/>
</dbReference>
<name>A0ABQ5BTN1_9ASTR</name>
<dbReference type="PANTHER" id="PTHR35546">
    <property type="entry name" value="F-BOX PROTEIN INTERACTION DOMAIN PROTEIN-RELATED"/>
    <property type="match status" value="1"/>
</dbReference>
<keyword evidence="3" id="KW-1185">Reference proteome</keyword>
<organism evidence="2 3">
    <name type="scientific">Tanacetum coccineum</name>
    <dbReference type="NCBI Taxonomy" id="301880"/>
    <lineage>
        <taxon>Eukaryota</taxon>
        <taxon>Viridiplantae</taxon>
        <taxon>Streptophyta</taxon>
        <taxon>Embryophyta</taxon>
        <taxon>Tracheophyta</taxon>
        <taxon>Spermatophyta</taxon>
        <taxon>Magnoliopsida</taxon>
        <taxon>eudicotyledons</taxon>
        <taxon>Gunneridae</taxon>
        <taxon>Pentapetalae</taxon>
        <taxon>asterids</taxon>
        <taxon>campanulids</taxon>
        <taxon>Asterales</taxon>
        <taxon>Asteraceae</taxon>
        <taxon>Asteroideae</taxon>
        <taxon>Anthemideae</taxon>
        <taxon>Anthemidinae</taxon>
        <taxon>Tanacetum</taxon>
    </lineage>
</organism>
<evidence type="ECO:0000313" key="3">
    <source>
        <dbReference type="Proteomes" id="UP001151760"/>
    </source>
</evidence>
<dbReference type="EMBL" id="BQNB010013457">
    <property type="protein sequence ID" value="GJT16224.1"/>
    <property type="molecule type" value="Genomic_DNA"/>
</dbReference>
<gene>
    <name evidence="2" type="ORF">Tco_0874930</name>
</gene>
<evidence type="ECO:0000259" key="1">
    <source>
        <dbReference type="Pfam" id="PF24750"/>
    </source>
</evidence>
<feature type="domain" description="F-box protein At3g26010-like beta-propeller" evidence="1">
    <location>
        <begin position="14"/>
        <end position="134"/>
    </location>
</feature>
<dbReference type="Proteomes" id="UP001151760">
    <property type="component" value="Unassembled WGS sequence"/>
</dbReference>
<evidence type="ECO:0000313" key="2">
    <source>
        <dbReference type="EMBL" id="GJT16224.1"/>
    </source>
</evidence>
<proteinExistence type="predicted"/>
<protein>
    <recommendedName>
        <fullName evidence="1">F-box protein At3g26010-like beta-propeller domain-containing protein</fullName>
    </recommendedName>
</protein>
<dbReference type="PANTHER" id="PTHR35546:SF115">
    <property type="entry name" value="F-BOX DOMAIN-CONTAINING PROTEIN"/>
    <property type="match status" value="1"/>
</dbReference>
<sequence length="329" mass="37601">MDHSFGSAEEVDHVRILQSCNGLLLCSGSAWPVFYYVYNPSTNLFKRLPQPNYYLRDDSCFFSSGVFRLAFDPRKSSHYKVVQAGGEAGETWIQIYSSETGNWSFCRDRFSYFSFDHFESAIYWNDAFHWLEGLNRELKHCKLNMEDHDHPIMTSLEIAHGLHRGRNFLESFGGPINDPILLLMELPHMLHLEGKFFESCGCLLLVCRDDIGSTEFTIYEMMKGSSVWSVRYLVNIVQLLNPLPEGWSIRTGVWSICLGEGEEDAFVVINLSGKVVKYNLISKTNTEIFDIGSNQMDDDDADDDDAVLFIPPFEVDPNLYEFIPSLASV</sequence>
<reference evidence="2" key="1">
    <citation type="journal article" date="2022" name="Int. J. Mol. Sci.">
        <title>Draft Genome of Tanacetum Coccineum: Genomic Comparison of Closely Related Tanacetum-Family Plants.</title>
        <authorList>
            <person name="Yamashiro T."/>
            <person name="Shiraishi A."/>
            <person name="Nakayama K."/>
            <person name="Satake H."/>
        </authorList>
    </citation>
    <scope>NUCLEOTIDE SEQUENCE</scope>
</reference>
<comment type="caution">
    <text evidence="2">The sequence shown here is derived from an EMBL/GenBank/DDBJ whole genome shotgun (WGS) entry which is preliminary data.</text>
</comment>